<dbReference type="Proteomes" id="UP000616201">
    <property type="component" value="Unassembled WGS sequence"/>
</dbReference>
<evidence type="ECO:0000259" key="2">
    <source>
        <dbReference type="Pfam" id="PF08327"/>
    </source>
</evidence>
<dbReference type="EMBL" id="PRDK01000001">
    <property type="protein sequence ID" value="MBE8712574.1"/>
    <property type="molecule type" value="Genomic_DNA"/>
</dbReference>
<dbReference type="SUPFAM" id="SSF55961">
    <property type="entry name" value="Bet v1-like"/>
    <property type="match status" value="1"/>
</dbReference>
<sequence length="147" mass="16949">MNTVSIHVERTYNAPLNVIWEALTNKEKLKLWYFDIPNFKLEEGAVFSFIVKGKDKDFFHECTVTKVVDNQLFQHTWTHPNESDGTSLLTWKLIPRGEATLVRLTHEGVESFAHAGQAFSRLNYELGWEELLGQSLSNYLEKLGYGN</sequence>
<proteinExistence type="inferred from homology"/>
<dbReference type="Pfam" id="PF08327">
    <property type="entry name" value="AHSA1"/>
    <property type="match status" value="1"/>
</dbReference>
<dbReference type="InterPro" id="IPR023393">
    <property type="entry name" value="START-like_dom_sf"/>
</dbReference>
<dbReference type="InterPro" id="IPR013538">
    <property type="entry name" value="ASHA1/2-like_C"/>
</dbReference>
<accession>A0A928YP51</accession>
<organism evidence="3 4">
    <name type="scientific">Sphingobacterium hungaricum</name>
    <dbReference type="NCBI Taxonomy" id="2082723"/>
    <lineage>
        <taxon>Bacteria</taxon>
        <taxon>Pseudomonadati</taxon>
        <taxon>Bacteroidota</taxon>
        <taxon>Sphingobacteriia</taxon>
        <taxon>Sphingobacteriales</taxon>
        <taxon>Sphingobacteriaceae</taxon>
        <taxon>Sphingobacterium</taxon>
    </lineage>
</organism>
<name>A0A928YP51_9SPHI</name>
<gene>
    <name evidence="3" type="ORF">C4F49_02615</name>
</gene>
<feature type="domain" description="Activator of Hsp90 ATPase homologue 1/2-like C-terminal" evidence="2">
    <location>
        <begin position="13"/>
        <end position="141"/>
    </location>
</feature>
<keyword evidence="4" id="KW-1185">Reference proteome</keyword>
<comment type="similarity">
    <text evidence="1">Belongs to the AHA1 family.</text>
</comment>
<dbReference type="AlphaFoldDB" id="A0A928YP51"/>
<comment type="caution">
    <text evidence="3">The sequence shown here is derived from an EMBL/GenBank/DDBJ whole genome shotgun (WGS) entry which is preliminary data.</text>
</comment>
<evidence type="ECO:0000313" key="3">
    <source>
        <dbReference type="EMBL" id="MBE8712574.1"/>
    </source>
</evidence>
<dbReference type="CDD" id="cd07814">
    <property type="entry name" value="SRPBCC_CalC_Aha1-like"/>
    <property type="match status" value="1"/>
</dbReference>
<evidence type="ECO:0000313" key="4">
    <source>
        <dbReference type="Proteomes" id="UP000616201"/>
    </source>
</evidence>
<reference evidence="3" key="1">
    <citation type="submission" date="2018-02" db="EMBL/GenBank/DDBJ databases">
        <authorList>
            <person name="Vasarhelyi B.M."/>
            <person name="Deshmukh S."/>
            <person name="Balint B."/>
            <person name="Kukolya J."/>
        </authorList>
    </citation>
    <scope>NUCLEOTIDE SEQUENCE</scope>
    <source>
        <strain evidence="3">KB22</strain>
    </source>
</reference>
<protein>
    <submittedName>
        <fullName evidence="3">SRPBCC domain-containing protein</fullName>
    </submittedName>
</protein>
<dbReference type="RefSeq" id="WP_196934904.1">
    <property type="nucleotide sequence ID" value="NZ_MU158698.1"/>
</dbReference>
<dbReference type="Gene3D" id="3.30.530.20">
    <property type="match status" value="1"/>
</dbReference>
<evidence type="ECO:0000256" key="1">
    <source>
        <dbReference type="ARBA" id="ARBA00006817"/>
    </source>
</evidence>